<reference evidence="1" key="1">
    <citation type="submission" date="2020-08" db="EMBL/GenBank/DDBJ databases">
        <title>Multicomponent nature underlies the extraordinary mechanical properties of spider dragline silk.</title>
        <authorList>
            <person name="Kono N."/>
            <person name="Nakamura H."/>
            <person name="Mori M."/>
            <person name="Yoshida Y."/>
            <person name="Ohtoshi R."/>
            <person name="Malay A.D."/>
            <person name="Moran D.A.P."/>
            <person name="Tomita M."/>
            <person name="Numata K."/>
            <person name="Arakawa K."/>
        </authorList>
    </citation>
    <scope>NUCLEOTIDE SEQUENCE</scope>
</reference>
<evidence type="ECO:0000313" key="2">
    <source>
        <dbReference type="Proteomes" id="UP000887013"/>
    </source>
</evidence>
<comment type="caution">
    <text evidence="1">The sequence shown here is derived from an EMBL/GenBank/DDBJ whole genome shotgun (WGS) entry which is preliminary data.</text>
</comment>
<organism evidence="1 2">
    <name type="scientific">Nephila pilipes</name>
    <name type="common">Giant wood spider</name>
    <name type="synonym">Nephila maculata</name>
    <dbReference type="NCBI Taxonomy" id="299642"/>
    <lineage>
        <taxon>Eukaryota</taxon>
        <taxon>Metazoa</taxon>
        <taxon>Ecdysozoa</taxon>
        <taxon>Arthropoda</taxon>
        <taxon>Chelicerata</taxon>
        <taxon>Arachnida</taxon>
        <taxon>Araneae</taxon>
        <taxon>Araneomorphae</taxon>
        <taxon>Entelegynae</taxon>
        <taxon>Araneoidea</taxon>
        <taxon>Nephilidae</taxon>
        <taxon>Nephila</taxon>
    </lineage>
</organism>
<sequence>MDCTTSQEVSEKDLHENLPLPVDFCGYRQLLTTVKLVACSNVFFIVATEFAKSSAPGIVFPAGVTDLPVSWMCLNY</sequence>
<dbReference type="EMBL" id="BMAW01022663">
    <property type="protein sequence ID" value="GFT78899.1"/>
    <property type="molecule type" value="Genomic_DNA"/>
</dbReference>
<protein>
    <submittedName>
        <fullName evidence="1">Uncharacterized protein</fullName>
    </submittedName>
</protein>
<name>A0A8X6PR06_NEPPI</name>
<keyword evidence="2" id="KW-1185">Reference proteome</keyword>
<gene>
    <name evidence="1" type="ORF">NPIL_564531</name>
</gene>
<dbReference type="Proteomes" id="UP000887013">
    <property type="component" value="Unassembled WGS sequence"/>
</dbReference>
<accession>A0A8X6PR06</accession>
<proteinExistence type="predicted"/>
<evidence type="ECO:0000313" key="1">
    <source>
        <dbReference type="EMBL" id="GFT78899.1"/>
    </source>
</evidence>
<dbReference type="AlphaFoldDB" id="A0A8X6PR06"/>